<dbReference type="AlphaFoldDB" id="X1VJU9"/>
<protein>
    <submittedName>
        <fullName evidence="1">Uncharacterized protein</fullName>
    </submittedName>
</protein>
<gene>
    <name evidence="1" type="ORF">S12H4_41648</name>
</gene>
<name>X1VJU9_9ZZZZ</name>
<dbReference type="EMBL" id="BARW01025401">
    <property type="protein sequence ID" value="GAJ08185.1"/>
    <property type="molecule type" value="Genomic_DNA"/>
</dbReference>
<accession>X1VJU9</accession>
<feature type="non-terminal residue" evidence="1">
    <location>
        <position position="32"/>
    </location>
</feature>
<organism evidence="1">
    <name type="scientific">marine sediment metagenome</name>
    <dbReference type="NCBI Taxonomy" id="412755"/>
    <lineage>
        <taxon>unclassified sequences</taxon>
        <taxon>metagenomes</taxon>
        <taxon>ecological metagenomes</taxon>
    </lineage>
</organism>
<sequence length="32" mass="3672">MNELLTIRGLTVKFYTYDGVVQALDNLDLDIK</sequence>
<proteinExistence type="predicted"/>
<comment type="caution">
    <text evidence="1">The sequence shown here is derived from an EMBL/GenBank/DDBJ whole genome shotgun (WGS) entry which is preliminary data.</text>
</comment>
<evidence type="ECO:0000313" key="1">
    <source>
        <dbReference type="EMBL" id="GAJ08185.1"/>
    </source>
</evidence>
<reference evidence="1" key="1">
    <citation type="journal article" date="2014" name="Front. Microbiol.">
        <title>High frequency of phylogenetically diverse reductive dehalogenase-homologous genes in deep subseafloor sedimentary metagenomes.</title>
        <authorList>
            <person name="Kawai M."/>
            <person name="Futagami T."/>
            <person name="Toyoda A."/>
            <person name="Takaki Y."/>
            <person name="Nishi S."/>
            <person name="Hori S."/>
            <person name="Arai W."/>
            <person name="Tsubouchi T."/>
            <person name="Morono Y."/>
            <person name="Uchiyama I."/>
            <person name="Ito T."/>
            <person name="Fujiyama A."/>
            <person name="Inagaki F."/>
            <person name="Takami H."/>
        </authorList>
    </citation>
    <scope>NUCLEOTIDE SEQUENCE</scope>
    <source>
        <strain evidence="1">Expedition CK06-06</strain>
    </source>
</reference>